<reference evidence="2" key="1">
    <citation type="journal article" date="2013" name="Stand. Genomic Sci.">
        <title>Complete genome sequence of Desulfocapsa sulfexigens, a marine deltaproteobacterium specialized in disproportionating inorganic sulfur compounds.</title>
        <authorList>
            <person name="Finster K.W."/>
            <person name="Kjeldsen K.U."/>
            <person name="Kube M."/>
            <person name="Reinhardt R."/>
            <person name="Mussmann M."/>
            <person name="Amann R."/>
            <person name="Schreiber L."/>
        </authorList>
    </citation>
    <scope>NUCLEOTIDE SEQUENCE [LARGE SCALE GENOMIC DNA]</scope>
    <source>
        <strain evidence="2">DSM 10523 / SB164P1</strain>
    </source>
</reference>
<dbReference type="Proteomes" id="UP000011721">
    <property type="component" value="Chromosome"/>
</dbReference>
<accession>M1P3Q5</accession>
<dbReference type="AlphaFoldDB" id="M1P3Q5"/>
<dbReference type="PATRIC" id="fig|1167006.5.peg.1700"/>
<protein>
    <recommendedName>
        <fullName evidence="3">DUF5655 domain-containing protein</fullName>
    </recommendedName>
</protein>
<dbReference type="eggNOG" id="ENOG5032RPF">
    <property type="taxonomic scope" value="Bacteria"/>
</dbReference>
<evidence type="ECO:0000313" key="1">
    <source>
        <dbReference type="EMBL" id="AGF78103.1"/>
    </source>
</evidence>
<evidence type="ECO:0008006" key="3">
    <source>
        <dbReference type="Google" id="ProtNLM"/>
    </source>
</evidence>
<gene>
    <name evidence="1" type="ordered locus">UWK_01545</name>
</gene>
<sequence>MKSETEQALNAFIEEWQDTSATNKKIFVHFKDYLNHKEGVLLDFIARPGLTYSLRGVHKAQKDKDLFVMVDVIEDATRWLSICFYGNMITDPEERGDFVPGGLLGEDAVCFDLEEQDDALVTYIETRLDEAWLNASSK</sequence>
<dbReference type="HOGENOM" id="CLU_1903272_0_0_7"/>
<evidence type="ECO:0000313" key="2">
    <source>
        <dbReference type="Proteomes" id="UP000011721"/>
    </source>
</evidence>
<name>M1P3Q5_DESSD</name>
<dbReference type="OrthoDB" id="5471290at2"/>
<dbReference type="KEGG" id="dsf:UWK_01545"/>
<dbReference type="RefSeq" id="WP_015403794.1">
    <property type="nucleotide sequence ID" value="NC_020304.1"/>
</dbReference>
<organism evidence="1 2">
    <name type="scientific">Desulfocapsa sulfexigens (strain DSM 10523 / SB164P1)</name>
    <dbReference type="NCBI Taxonomy" id="1167006"/>
    <lineage>
        <taxon>Bacteria</taxon>
        <taxon>Pseudomonadati</taxon>
        <taxon>Thermodesulfobacteriota</taxon>
        <taxon>Desulfobulbia</taxon>
        <taxon>Desulfobulbales</taxon>
        <taxon>Desulfocapsaceae</taxon>
        <taxon>Desulfocapsa</taxon>
    </lineage>
</organism>
<proteinExistence type="predicted"/>
<dbReference type="EMBL" id="CP003985">
    <property type="protein sequence ID" value="AGF78103.1"/>
    <property type="molecule type" value="Genomic_DNA"/>
</dbReference>
<keyword evidence="2" id="KW-1185">Reference proteome</keyword>